<dbReference type="Proteomes" id="UP000821846">
    <property type="component" value="Unassembled WGS sequence"/>
</dbReference>
<dbReference type="EMBL" id="JAAWUZ010000055">
    <property type="protein sequence ID" value="NSG31024.1"/>
    <property type="molecule type" value="Genomic_DNA"/>
</dbReference>
<dbReference type="Gene3D" id="1.20.1530.20">
    <property type="match status" value="1"/>
</dbReference>
<dbReference type="Pfam" id="PF01758">
    <property type="entry name" value="SBF"/>
    <property type="match status" value="1"/>
</dbReference>
<keyword evidence="3 5" id="KW-1133">Transmembrane helix</keyword>
<feature type="transmembrane region" description="Helical" evidence="5">
    <location>
        <begin position="74"/>
        <end position="96"/>
    </location>
</feature>
<feature type="transmembrane region" description="Helical" evidence="5">
    <location>
        <begin position="102"/>
        <end position="126"/>
    </location>
</feature>
<feature type="transmembrane region" description="Helical" evidence="5">
    <location>
        <begin position="12"/>
        <end position="33"/>
    </location>
</feature>
<comment type="subcellular location">
    <subcellularLocation>
        <location evidence="1">Membrane</location>
        <topology evidence="1">Multi-pass membrane protein</topology>
    </subcellularLocation>
</comment>
<dbReference type="PANTHER" id="PTHR10361:SF28">
    <property type="entry name" value="P3 PROTEIN-RELATED"/>
    <property type="match status" value="1"/>
</dbReference>
<dbReference type="InterPro" id="IPR004710">
    <property type="entry name" value="Bilac:Na_transpt"/>
</dbReference>
<dbReference type="InterPro" id="IPR002657">
    <property type="entry name" value="BilAc:Na_symport/Acr3"/>
</dbReference>
<gene>
    <name evidence="6" type="ORF">HFM93_12270</name>
</gene>
<protein>
    <submittedName>
        <fullName evidence="6">Bile acid:sodium symporter family protein</fullName>
    </submittedName>
</protein>
<evidence type="ECO:0000313" key="7">
    <source>
        <dbReference type="Proteomes" id="UP000821846"/>
    </source>
</evidence>
<keyword evidence="4 5" id="KW-0472">Membrane</keyword>
<keyword evidence="2 5" id="KW-0812">Transmembrane</keyword>
<proteinExistence type="predicted"/>
<evidence type="ECO:0000256" key="2">
    <source>
        <dbReference type="ARBA" id="ARBA00022692"/>
    </source>
</evidence>
<organism evidence="6 7">
    <name type="scientific">Faecalicatena fissicatena</name>
    <dbReference type="NCBI Taxonomy" id="290055"/>
    <lineage>
        <taxon>Bacteria</taxon>
        <taxon>Bacillati</taxon>
        <taxon>Bacillota</taxon>
        <taxon>Clostridia</taxon>
        <taxon>Lachnospirales</taxon>
        <taxon>Lachnospiraceae</taxon>
        <taxon>Faecalicatena</taxon>
    </lineage>
</organism>
<evidence type="ECO:0000256" key="1">
    <source>
        <dbReference type="ARBA" id="ARBA00004141"/>
    </source>
</evidence>
<accession>A0ABX2H235</accession>
<dbReference type="InterPro" id="IPR038770">
    <property type="entry name" value="Na+/solute_symporter_sf"/>
</dbReference>
<evidence type="ECO:0000256" key="3">
    <source>
        <dbReference type="ARBA" id="ARBA00022989"/>
    </source>
</evidence>
<sequence length="335" mass="35933">MKNIMHKIGKISSFLTKYIGVIIIAFSVLAFFWRDGFAWTTKYTSVFLGVAMFGMGLTIRMEDFKVVFSRPKEVLIGFVSQYTIMPLIAWILCMILKLPTELALGVILVGCCPGGTASNVITYIAGGDVALSVGMTIASTLIAPLMTPLLVYILAGTWVEVSFWAMVISVVKVILIPVLLGILIRTLFGKQIEKISEVLPLISVVSIVMIISGIVAINAEKIVSCGVLVLIVVAIHNLCGMGLGLLAAKIFHIEYSKATAIAIEVGMQNSGLAVSLATANFATSPLATLPGAIFSVWHNISGSVFAGIRRKGLTPGHQAGQIQDVHRDDVHGCWK</sequence>
<comment type="caution">
    <text evidence="6">The sequence shown here is derived from an EMBL/GenBank/DDBJ whole genome shotgun (WGS) entry which is preliminary data.</text>
</comment>
<name>A0ABX2H235_9FIRM</name>
<dbReference type="PANTHER" id="PTHR10361">
    <property type="entry name" value="SODIUM-BILE ACID COTRANSPORTER"/>
    <property type="match status" value="1"/>
</dbReference>
<evidence type="ECO:0000313" key="6">
    <source>
        <dbReference type="EMBL" id="NSG31024.1"/>
    </source>
</evidence>
<evidence type="ECO:0000256" key="5">
    <source>
        <dbReference type="SAM" id="Phobius"/>
    </source>
</evidence>
<reference evidence="6 7" key="1">
    <citation type="journal article" date="2020" name="Cell Host Microbe">
        <title>Functional and Genomic Variation between Human-Derived Isolates of Lachnospiraceae Reveals Inter- and Intra-Species Diversity.</title>
        <authorList>
            <person name="Sorbara M.T."/>
            <person name="Littmann E.R."/>
            <person name="Fontana E."/>
            <person name="Moody T.U."/>
            <person name="Kohout C.E."/>
            <person name="Gjonbalaj M."/>
            <person name="Eaton V."/>
            <person name="Seok R."/>
            <person name="Leiner I.M."/>
            <person name="Pamer E.G."/>
        </authorList>
    </citation>
    <scope>NUCLEOTIDE SEQUENCE [LARGE SCALE GENOMIC DNA]</scope>
    <source>
        <strain evidence="6 7">MSK.14.16</strain>
    </source>
</reference>
<feature type="transmembrane region" description="Helical" evidence="5">
    <location>
        <begin position="133"/>
        <end position="155"/>
    </location>
</feature>
<feature type="transmembrane region" description="Helical" evidence="5">
    <location>
        <begin position="45"/>
        <end position="62"/>
    </location>
</feature>
<dbReference type="RefSeq" id="WP_022119875.1">
    <property type="nucleotide sequence ID" value="NZ_JAAWUU010000054.1"/>
</dbReference>
<keyword evidence="7" id="KW-1185">Reference proteome</keyword>
<evidence type="ECO:0000256" key="4">
    <source>
        <dbReference type="ARBA" id="ARBA00023136"/>
    </source>
</evidence>
<feature type="transmembrane region" description="Helical" evidence="5">
    <location>
        <begin position="225"/>
        <end position="248"/>
    </location>
</feature>
<feature type="transmembrane region" description="Helical" evidence="5">
    <location>
        <begin position="161"/>
        <end position="186"/>
    </location>
</feature>
<feature type="transmembrane region" description="Helical" evidence="5">
    <location>
        <begin position="198"/>
        <end position="219"/>
    </location>
</feature>